<dbReference type="EMBL" id="JAPQKI010000004">
    <property type="protein sequence ID" value="KAJ5102538.1"/>
    <property type="molecule type" value="Genomic_DNA"/>
</dbReference>
<name>A0A9W9KE96_9EURO</name>
<accession>A0A9W9KE96</accession>
<reference evidence="1" key="1">
    <citation type="submission" date="2022-11" db="EMBL/GenBank/DDBJ databases">
        <authorList>
            <person name="Petersen C."/>
        </authorList>
    </citation>
    <scope>NUCLEOTIDE SEQUENCE</scope>
    <source>
        <strain evidence="1">IBT 30761</strain>
    </source>
</reference>
<proteinExistence type="predicted"/>
<organism evidence="1 2">
    <name type="scientific">Penicillium argentinense</name>
    <dbReference type="NCBI Taxonomy" id="1131581"/>
    <lineage>
        <taxon>Eukaryota</taxon>
        <taxon>Fungi</taxon>
        <taxon>Dikarya</taxon>
        <taxon>Ascomycota</taxon>
        <taxon>Pezizomycotina</taxon>
        <taxon>Eurotiomycetes</taxon>
        <taxon>Eurotiomycetidae</taxon>
        <taxon>Eurotiales</taxon>
        <taxon>Aspergillaceae</taxon>
        <taxon>Penicillium</taxon>
    </lineage>
</organism>
<protein>
    <submittedName>
        <fullName evidence="1">Uncharacterized protein</fullName>
    </submittedName>
</protein>
<reference evidence="1" key="2">
    <citation type="journal article" date="2023" name="IMA Fungus">
        <title>Comparative genomic study of the Penicillium genus elucidates a diverse pangenome and 15 lateral gene transfer events.</title>
        <authorList>
            <person name="Petersen C."/>
            <person name="Sorensen T."/>
            <person name="Nielsen M.R."/>
            <person name="Sondergaard T.E."/>
            <person name="Sorensen J.L."/>
            <person name="Fitzpatrick D.A."/>
            <person name="Frisvad J.C."/>
            <person name="Nielsen K.L."/>
        </authorList>
    </citation>
    <scope>NUCLEOTIDE SEQUENCE</scope>
    <source>
        <strain evidence="1">IBT 30761</strain>
    </source>
</reference>
<evidence type="ECO:0000313" key="1">
    <source>
        <dbReference type="EMBL" id="KAJ5102538.1"/>
    </source>
</evidence>
<evidence type="ECO:0000313" key="2">
    <source>
        <dbReference type="Proteomes" id="UP001149074"/>
    </source>
</evidence>
<dbReference type="RefSeq" id="XP_056475918.1">
    <property type="nucleotide sequence ID" value="XM_056615561.1"/>
</dbReference>
<comment type="caution">
    <text evidence="1">The sequence shown here is derived from an EMBL/GenBank/DDBJ whole genome shotgun (WGS) entry which is preliminary data.</text>
</comment>
<dbReference type="AlphaFoldDB" id="A0A9W9KE96"/>
<sequence length="60" mass="7037">MVPRSLKLYNRFVQLREAHPNAQRKLLAGVHRRYLKRATNPSAFVIPDKTLRIVLLQNID</sequence>
<dbReference type="GeneID" id="81354540"/>
<gene>
    <name evidence="1" type="ORF">N7532_003067</name>
</gene>
<dbReference type="Proteomes" id="UP001149074">
    <property type="component" value="Unassembled WGS sequence"/>
</dbReference>
<keyword evidence="2" id="KW-1185">Reference proteome</keyword>